<dbReference type="Pfam" id="PF00296">
    <property type="entry name" value="Bac_luciferase"/>
    <property type="match status" value="1"/>
</dbReference>
<evidence type="ECO:0000256" key="4">
    <source>
        <dbReference type="ARBA" id="ARBA00023033"/>
    </source>
</evidence>
<dbReference type="InterPro" id="IPR011251">
    <property type="entry name" value="Luciferase-like_dom"/>
</dbReference>
<dbReference type="InterPro" id="IPR051260">
    <property type="entry name" value="Diverse_substr_monoxygenases"/>
</dbReference>
<evidence type="ECO:0000256" key="2">
    <source>
        <dbReference type="ARBA" id="ARBA00022643"/>
    </source>
</evidence>
<protein>
    <submittedName>
        <fullName evidence="6">LLM class flavin-dependent oxidoreductase</fullName>
    </submittedName>
</protein>
<dbReference type="GO" id="GO:0016705">
    <property type="term" value="F:oxidoreductase activity, acting on paired donors, with incorporation or reduction of molecular oxygen"/>
    <property type="evidence" value="ECO:0007669"/>
    <property type="project" value="InterPro"/>
</dbReference>
<keyword evidence="3" id="KW-0560">Oxidoreductase</keyword>
<reference evidence="6 7" key="1">
    <citation type="submission" date="2019-05" db="EMBL/GenBank/DDBJ databases">
        <title>Streptomyces marianii sp. nov., a novel marine actinomycete from southern coast of India.</title>
        <authorList>
            <person name="Iniyan A.M."/>
            <person name="Wink J."/>
            <person name="Ramprasad E."/>
            <person name="Ramana C.V."/>
            <person name="Bunk B."/>
            <person name="Sproer C."/>
            <person name="Joseph F.-J.R.S."/>
            <person name="Vincent S.G.P."/>
        </authorList>
    </citation>
    <scope>NUCLEOTIDE SEQUENCE [LARGE SCALE GENOMIC DNA]</scope>
    <source>
        <strain evidence="6 7">ICN19</strain>
    </source>
</reference>
<gene>
    <name evidence="6" type="ORF">FEF34_00205</name>
</gene>
<dbReference type="InterPro" id="IPR036661">
    <property type="entry name" value="Luciferase-like_sf"/>
</dbReference>
<dbReference type="RefSeq" id="WP_138051326.1">
    <property type="nucleotide sequence ID" value="NZ_VAWE01000001.1"/>
</dbReference>
<dbReference type="GO" id="GO:0004497">
    <property type="term" value="F:monooxygenase activity"/>
    <property type="evidence" value="ECO:0007669"/>
    <property type="project" value="UniProtKB-KW"/>
</dbReference>
<proteinExistence type="predicted"/>
<dbReference type="SUPFAM" id="SSF51679">
    <property type="entry name" value="Bacterial luciferase-like"/>
    <property type="match status" value="1"/>
</dbReference>
<evidence type="ECO:0000259" key="5">
    <source>
        <dbReference type="Pfam" id="PF00296"/>
    </source>
</evidence>
<evidence type="ECO:0000256" key="1">
    <source>
        <dbReference type="ARBA" id="ARBA00022630"/>
    </source>
</evidence>
<dbReference type="OrthoDB" id="3265338at2"/>
<dbReference type="PANTHER" id="PTHR30011:SF16">
    <property type="entry name" value="C2H2 FINGER DOMAIN TRANSCRIPTION FACTOR (EUROFUNG)-RELATED"/>
    <property type="match status" value="1"/>
</dbReference>
<dbReference type="PANTHER" id="PTHR30011">
    <property type="entry name" value="ALKANESULFONATE MONOOXYGENASE-RELATED"/>
    <property type="match status" value="1"/>
</dbReference>
<dbReference type="Gene3D" id="3.20.20.30">
    <property type="entry name" value="Luciferase-like domain"/>
    <property type="match status" value="2"/>
</dbReference>
<keyword evidence="1" id="KW-0285">Flavoprotein</keyword>
<evidence type="ECO:0000313" key="6">
    <source>
        <dbReference type="EMBL" id="TLQ41922.1"/>
    </source>
</evidence>
<comment type="caution">
    <text evidence="6">The sequence shown here is derived from an EMBL/GenBank/DDBJ whole genome shotgun (WGS) entry which is preliminary data.</text>
</comment>
<sequence length="279" mass="29324">MPELLTPMTELKTPHVPLLFAALPAVRPARDNVPWQRPLTEAAVAAEQAGIDALVVEHGAGLQEPVLDPVVVLAGLAPRTYRLGLVAEVPSSSGEPERLAGELASLDTISGGRAGWLVPEPEGQFGPELDGQFVPASDGQSGPKYGPAEAFIDEVGEHWKGRRPLVLTSWPHSPSATRQADDTVGPPAPSGLALKTFTVALEPGEAVAQRLAAALADGRTDGLLLRFPGGSAGLLRFAHEIVPILRDRALLPERTANPRQLRARLGLERPIAAPHGPAA</sequence>
<name>A0A5R9DYT5_9ACTN</name>
<feature type="domain" description="Luciferase-like" evidence="5">
    <location>
        <begin position="37"/>
        <end position="116"/>
    </location>
</feature>
<keyword evidence="7" id="KW-1185">Reference proteome</keyword>
<dbReference type="AlphaFoldDB" id="A0A5R9DYT5"/>
<dbReference type="Proteomes" id="UP000305921">
    <property type="component" value="Unassembled WGS sequence"/>
</dbReference>
<evidence type="ECO:0000313" key="7">
    <source>
        <dbReference type="Proteomes" id="UP000305921"/>
    </source>
</evidence>
<keyword evidence="2" id="KW-0288">FMN</keyword>
<organism evidence="6 7">
    <name type="scientific">Streptomyces marianii</name>
    <dbReference type="NCBI Taxonomy" id="1817406"/>
    <lineage>
        <taxon>Bacteria</taxon>
        <taxon>Bacillati</taxon>
        <taxon>Actinomycetota</taxon>
        <taxon>Actinomycetes</taxon>
        <taxon>Kitasatosporales</taxon>
        <taxon>Streptomycetaceae</taxon>
        <taxon>Streptomyces</taxon>
    </lineage>
</organism>
<keyword evidence="4" id="KW-0503">Monooxygenase</keyword>
<dbReference type="EMBL" id="VAWE01000001">
    <property type="protein sequence ID" value="TLQ41922.1"/>
    <property type="molecule type" value="Genomic_DNA"/>
</dbReference>
<accession>A0A5R9DYT5</accession>
<evidence type="ECO:0000256" key="3">
    <source>
        <dbReference type="ARBA" id="ARBA00023002"/>
    </source>
</evidence>